<dbReference type="SUPFAM" id="SSF51120">
    <property type="entry name" value="beta-Roll"/>
    <property type="match status" value="2"/>
</dbReference>
<dbReference type="GO" id="GO:0005509">
    <property type="term" value="F:calcium ion binding"/>
    <property type="evidence" value="ECO:0007669"/>
    <property type="project" value="InterPro"/>
</dbReference>
<feature type="region of interest" description="Disordered" evidence="3">
    <location>
        <begin position="346"/>
        <end position="365"/>
    </location>
</feature>
<dbReference type="PANTHER" id="PTHR38340:SF1">
    <property type="entry name" value="S-LAYER PROTEIN"/>
    <property type="match status" value="1"/>
</dbReference>
<proteinExistence type="predicted"/>
<evidence type="ECO:0000256" key="3">
    <source>
        <dbReference type="SAM" id="MobiDB-lite"/>
    </source>
</evidence>
<dbReference type="PROSITE" id="PS00330">
    <property type="entry name" value="HEMOLYSIN_CALCIUM"/>
    <property type="match status" value="3"/>
</dbReference>
<dbReference type="InterPro" id="IPR050557">
    <property type="entry name" value="RTX_toxin/Mannuronan_C5-epim"/>
</dbReference>
<dbReference type="Gene3D" id="2.150.10.10">
    <property type="entry name" value="Serralysin-like metalloprotease, C-terminal"/>
    <property type="match status" value="2"/>
</dbReference>
<protein>
    <submittedName>
        <fullName evidence="5">Type I secretion protein</fullName>
    </submittedName>
</protein>
<gene>
    <name evidence="5" type="ORF">EBB79_11940</name>
</gene>
<comment type="subcellular location">
    <subcellularLocation>
        <location evidence="1">Secreted</location>
    </subcellularLocation>
</comment>
<dbReference type="PRINTS" id="PR00313">
    <property type="entry name" value="CABNDNGRPT"/>
</dbReference>
<dbReference type="Proteomes" id="UP000283063">
    <property type="component" value="Chromosome"/>
</dbReference>
<dbReference type="EMBL" id="CP033219">
    <property type="protein sequence ID" value="AZV78517.1"/>
    <property type="molecule type" value="Genomic_DNA"/>
</dbReference>
<dbReference type="OrthoDB" id="6305173at2"/>
<evidence type="ECO:0000259" key="4">
    <source>
        <dbReference type="Pfam" id="PF13403"/>
    </source>
</evidence>
<dbReference type="KEGG" id="sedi:EBB79_11940"/>
<sequence>MPTGYLVTLGDGSLDPGDAISGGAISFTADGGFPSGLGAGQWTWSGEAGGSAYTNEVEPGQYWLADDGNVYFVPKLGSVDFVTTASTTTAPTYSASGDGIVTGTSGDDVIVGGYTDSDGDAVDGGDGTGALGHEDVVSAGMGNDSIEAGLENDTVYGGSGDDTIDGGSGNDVLYGDTDPNEAVAAPISINTSNYTDTSTGFTVTAQNVVGGTLTSASVSNIGTFSGSFGANGSVSDTDSGVNQQIGYDLASGLSETLIVDIDAPIDELTFTTLSLLTDAFGEVGHYAIYSGGTLVYETDFTDSTGTGNDTITVSGHGDFDHIVFTAQIQTDLTDGSDYGISDITFTPSLPDPAPGDDSIDGGDGNDLIYGEAGADTLTGGAGNDTLVGGIGNDTLSGGTGDDEITTGSGDDLVVIEQFGANDTVYDFDISDTDADGNSNDQLDVSDLRDLNGNPVNTWDVVVTDDGSGNALLTFPEGETLTFQGISPAQMTSQQMTASGIPCYAPATLIDTPNGPRAVETLKPGDLVETLDHGPQPIRWTRSSEYPLEDAKADDTPVLIKAGAFGASLPARDLIVSPQHRIFVGGAGQLQEEFTAEALAPAKSLTALPGIRHMKGKTKIRWIHFACDRHEVVTANGCLSESLLIGSEVMKGLTTLERQALTDIFGATPTHDTVLNGPAARECLKVGQVRRRLAKSFKEIGPLVAKEIREWDVDLATERWSREFGPVVKLDQLVKEMIPNDEEKEPLSRLQCQGFG</sequence>
<dbReference type="PANTHER" id="PTHR38340">
    <property type="entry name" value="S-LAYER PROTEIN"/>
    <property type="match status" value="1"/>
</dbReference>
<dbReference type="InterPro" id="IPR036844">
    <property type="entry name" value="Hint_dom_sf"/>
</dbReference>
<evidence type="ECO:0000256" key="1">
    <source>
        <dbReference type="ARBA" id="ARBA00004613"/>
    </source>
</evidence>
<evidence type="ECO:0000256" key="2">
    <source>
        <dbReference type="ARBA" id="ARBA00022525"/>
    </source>
</evidence>
<name>A0A3T0N3F3_9RHOB</name>
<feature type="domain" description="Hedgehog/Intein (Hint)" evidence="4">
    <location>
        <begin position="501"/>
        <end position="645"/>
    </location>
</feature>
<dbReference type="Pfam" id="PF13403">
    <property type="entry name" value="Hint_2"/>
    <property type="match status" value="1"/>
</dbReference>
<evidence type="ECO:0000313" key="5">
    <source>
        <dbReference type="EMBL" id="AZV78517.1"/>
    </source>
</evidence>
<keyword evidence="6" id="KW-1185">Reference proteome</keyword>
<dbReference type="RefSeq" id="WP_127749077.1">
    <property type="nucleotide sequence ID" value="NZ_CP033219.1"/>
</dbReference>
<dbReference type="InterPro" id="IPR028992">
    <property type="entry name" value="Hedgehog/Intein_dom"/>
</dbReference>
<dbReference type="InterPro" id="IPR001343">
    <property type="entry name" value="Hemolysn_Ca-bd"/>
</dbReference>
<dbReference type="SUPFAM" id="SSF51294">
    <property type="entry name" value="Hedgehog/intein (Hint) domain"/>
    <property type="match status" value="1"/>
</dbReference>
<dbReference type="InterPro" id="IPR018511">
    <property type="entry name" value="Hemolysin-typ_Ca-bd_CS"/>
</dbReference>
<accession>A0A3T0N3F3</accession>
<dbReference type="GO" id="GO:0005576">
    <property type="term" value="C:extracellular region"/>
    <property type="evidence" value="ECO:0007669"/>
    <property type="project" value="UniProtKB-SubCell"/>
</dbReference>
<organism evidence="5 6">
    <name type="scientific">Parasedimentitalea marina</name>
    <dbReference type="NCBI Taxonomy" id="2483033"/>
    <lineage>
        <taxon>Bacteria</taxon>
        <taxon>Pseudomonadati</taxon>
        <taxon>Pseudomonadota</taxon>
        <taxon>Alphaproteobacteria</taxon>
        <taxon>Rhodobacterales</taxon>
        <taxon>Paracoccaceae</taxon>
        <taxon>Parasedimentitalea</taxon>
    </lineage>
</organism>
<dbReference type="InterPro" id="IPR011049">
    <property type="entry name" value="Serralysin-like_metalloprot_C"/>
</dbReference>
<dbReference type="Pfam" id="PF00353">
    <property type="entry name" value="HemolysinCabind"/>
    <property type="match status" value="3"/>
</dbReference>
<keyword evidence="2" id="KW-0964">Secreted</keyword>
<evidence type="ECO:0000313" key="6">
    <source>
        <dbReference type="Proteomes" id="UP000283063"/>
    </source>
</evidence>
<dbReference type="AlphaFoldDB" id="A0A3T0N3F3"/>
<reference evidence="5 6" key="1">
    <citation type="submission" date="2018-10" db="EMBL/GenBank/DDBJ databases">
        <title>Parasedimentitalea marina sp. nov., a psychrophilic bacterium isolated from deep seawater of the New Britain Trench.</title>
        <authorList>
            <person name="Cao J."/>
        </authorList>
    </citation>
    <scope>NUCLEOTIDE SEQUENCE [LARGE SCALE GENOMIC DNA]</scope>
    <source>
        <strain evidence="5 6">W43</strain>
    </source>
</reference>